<keyword evidence="1" id="KW-0472">Membrane</keyword>
<dbReference type="RefSeq" id="WP_345863132.1">
    <property type="nucleotide sequence ID" value="NZ_JBDIMF010000001.1"/>
</dbReference>
<evidence type="ECO:0000256" key="1">
    <source>
        <dbReference type="SAM" id="Phobius"/>
    </source>
</evidence>
<proteinExistence type="predicted"/>
<dbReference type="InterPro" id="IPR050445">
    <property type="entry name" value="Bact_polysacc_biosynth/exp"/>
</dbReference>
<name>A0ABU9XP36_9SPHN</name>
<evidence type="ECO:0000313" key="4">
    <source>
        <dbReference type="Proteomes" id="UP001404104"/>
    </source>
</evidence>
<dbReference type="PANTHER" id="PTHR32309">
    <property type="entry name" value="TYROSINE-PROTEIN KINASE"/>
    <property type="match status" value="1"/>
</dbReference>
<comment type="caution">
    <text evidence="3">The sequence shown here is derived from an EMBL/GenBank/DDBJ whole genome shotgun (WGS) entry which is preliminary data.</text>
</comment>
<keyword evidence="4" id="KW-1185">Reference proteome</keyword>
<accession>A0ABU9XP36</accession>
<keyword evidence="1" id="KW-0812">Transmembrane</keyword>
<dbReference type="Pfam" id="PF13807">
    <property type="entry name" value="GNVR"/>
    <property type="match status" value="1"/>
</dbReference>
<feature type="transmembrane region" description="Helical" evidence="1">
    <location>
        <begin position="393"/>
        <end position="414"/>
    </location>
</feature>
<dbReference type="PANTHER" id="PTHR32309:SF13">
    <property type="entry name" value="FERRIC ENTEROBACTIN TRANSPORT PROTEIN FEPE"/>
    <property type="match status" value="1"/>
</dbReference>
<evidence type="ECO:0000259" key="2">
    <source>
        <dbReference type="Pfam" id="PF13807"/>
    </source>
</evidence>
<evidence type="ECO:0000313" key="3">
    <source>
        <dbReference type="EMBL" id="MEN2785595.1"/>
    </source>
</evidence>
<dbReference type="Proteomes" id="UP001404104">
    <property type="component" value="Unassembled WGS sequence"/>
</dbReference>
<organism evidence="3 4">
    <name type="scientific">Sphingomonas qilianensis</name>
    <dbReference type="NCBI Taxonomy" id="1736690"/>
    <lineage>
        <taxon>Bacteria</taxon>
        <taxon>Pseudomonadati</taxon>
        <taxon>Pseudomonadota</taxon>
        <taxon>Alphaproteobacteria</taxon>
        <taxon>Sphingomonadales</taxon>
        <taxon>Sphingomonadaceae</taxon>
        <taxon>Sphingomonas</taxon>
    </lineage>
</organism>
<reference evidence="3 4" key="1">
    <citation type="submission" date="2024-05" db="EMBL/GenBank/DDBJ databases">
        <authorList>
            <person name="Liu Q."/>
            <person name="Xin Y.-H."/>
        </authorList>
    </citation>
    <scope>NUCLEOTIDE SEQUENCE [LARGE SCALE GENOMIC DNA]</scope>
    <source>
        <strain evidence="3 4">CGMCC 1.15349</strain>
    </source>
</reference>
<gene>
    <name evidence="3" type="ORF">ABC969_04075</name>
</gene>
<dbReference type="InterPro" id="IPR032807">
    <property type="entry name" value="GNVR"/>
</dbReference>
<dbReference type="EMBL" id="JBDIMF010000001">
    <property type="protein sequence ID" value="MEN2785595.1"/>
    <property type="molecule type" value="Genomic_DNA"/>
</dbReference>
<keyword evidence="1" id="KW-1133">Transmembrane helix</keyword>
<feature type="domain" description="Tyrosine-protein kinase G-rich" evidence="2">
    <location>
        <begin position="344"/>
        <end position="414"/>
    </location>
</feature>
<protein>
    <submittedName>
        <fullName evidence="3">GNVR domain-containing protein</fullName>
    </submittedName>
</protein>
<sequence length="456" mass="48378">MLSIPDLAVALRKRWRLELVVLLAVLLGVAIWTAMSTKTYVASSSILFDDMSIDPVQGTTGGGDNLSSLLATQTDVVRSEAVAAEVVAEQQLASPAVVQAWRKATGGLGDVNSWYGRQLLSGLDVMPEKASRVLTIRYRSADPQFAALLANGFAVAYLDARLKSKTDPARTYSRWFTERTREVRANLESAQGRLTDFKRKTGIVDSGSLDAEAARLGELSGQFTGAQASAADYAARAGGSTSQSPDVQNSAVVQGLRSQIANKTAQLSQMSQGLGPNHPDLVAARAELNELRSRLGSEIGTGTRSVRVAGAAANSKEASLQRLLNEQRSRMLGLAGDRAQFDVLQRDVDSARAAYDAVTQRLEAMRLQALAPSTNARQLDVASPPVMPSDPNVPLRILLGLILGVLLAAGAAIAMETWRPRARTTAGIVAVSGSPVLATINFKNSSIGPLLMSEAV</sequence>